<dbReference type="AlphaFoldDB" id="A0AAW7K8Q2"/>
<dbReference type="Proteomes" id="UP001167864">
    <property type="component" value="Unassembled WGS sequence"/>
</dbReference>
<comment type="caution">
    <text evidence="3">The sequence shown here is derived from an EMBL/GenBank/DDBJ whole genome shotgun (WGS) entry which is preliminary data.</text>
</comment>
<dbReference type="EMBL" id="JAUEHU010000006">
    <property type="protein sequence ID" value="MDN0087420.1"/>
    <property type="molecule type" value="Genomic_DNA"/>
</dbReference>
<dbReference type="EMBL" id="CPYD01000006">
    <property type="protein sequence ID" value="CNE60390.1"/>
    <property type="molecule type" value="Genomic_DNA"/>
</dbReference>
<dbReference type="RefSeq" id="WP_235786926.1">
    <property type="nucleotide sequence ID" value="NZ_CPYD01000006.1"/>
</dbReference>
<dbReference type="InterPro" id="IPR011990">
    <property type="entry name" value="TPR-like_helical_dom_sf"/>
</dbReference>
<sequence>MIPKTKLRNNLPYVLIGLNLLFTAQVHAEIDDRRVIADCKKIPSYARAGNAAYQKGDYVTAQKHFMNQVAWTEACHFSDEIKVDSGARATAYNNMALTYIRQGDLLKAKAWLMIAPEDKKSQYNLKLIADKIAALPKPTIYAGEYWQYAGLGNWNSIEVTPKGNKFTIDYNGYYFGIMGIYYGPNMGQFSFVSTIPADGKVQYDQSKADKEIDYSGDCKVNMQFTHADVTVETDGDCGFGHNVSADGNYIRVR</sequence>
<organism evidence="3 5">
    <name type="scientific">Yersinia nurmii</name>
    <dbReference type="NCBI Taxonomy" id="685706"/>
    <lineage>
        <taxon>Bacteria</taxon>
        <taxon>Pseudomonadati</taxon>
        <taxon>Pseudomonadota</taxon>
        <taxon>Gammaproteobacteria</taxon>
        <taxon>Enterobacterales</taxon>
        <taxon>Yersiniaceae</taxon>
        <taxon>Yersinia</taxon>
    </lineage>
</organism>
<evidence type="ECO:0000313" key="4">
    <source>
        <dbReference type="Proteomes" id="UP000040578"/>
    </source>
</evidence>
<proteinExistence type="predicted"/>
<keyword evidence="4" id="KW-1185">Reference proteome</keyword>
<protein>
    <submittedName>
        <fullName evidence="3">Tetratricopeptide repeat protein</fullName>
    </submittedName>
</protein>
<evidence type="ECO:0000256" key="1">
    <source>
        <dbReference type="SAM" id="SignalP"/>
    </source>
</evidence>
<evidence type="ECO:0000313" key="5">
    <source>
        <dbReference type="Proteomes" id="UP001167864"/>
    </source>
</evidence>
<keyword evidence="1" id="KW-0732">Signal</keyword>
<dbReference type="Gene3D" id="1.25.40.10">
    <property type="entry name" value="Tetratricopeptide repeat domain"/>
    <property type="match status" value="1"/>
</dbReference>
<feature type="chain" id="PRO_5043936328" evidence="1">
    <location>
        <begin position="29"/>
        <end position="253"/>
    </location>
</feature>
<gene>
    <name evidence="2" type="ORF">ERS137967_02028</name>
    <name evidence="3" type="ORF">QVN42_08435</name>
</gene>
<reference evidence="3" key="2">
    <citation type="submission" date="2023-06" db="EMBL/GenBank/DDBJ databases">
        <authorList>
            <person name="Polev D.E."/>
            <person name="Saitova A.T."/>
            <person name="Bogumilchik E.A."/>
            <person name="Kokorina G.I."/>
            <person name="Voskresenskaia E.A."/>
        </authorList>
    </citation>
    <scope>NUCLEOTIDE SEQUENCE</scope>
    <source>
        <strain evidence="3">2145 StPb PI</strain>
    </source>
</reference>
<evidence type="ECO:0000313" key="3">
    <source>
        <dbReference type="EMBL" id="MDN0087420.1"/>
    </source>
</evidence>
<feature type="signal peptide" evidence="1">
    <location>
        <begin position="1"/>
        <end position="28"/>
    </location>
</feature>
<reference evidence="2 4" key="1">
    <citation type="submission" date="2015-03" db="EMBL/GenBank/DDBJ databases">
        <authorList>
            <consortium name="Pathogen Informatics"/>
            <person name="Murphy D."/>
        </authorList>
    </citation>
    <scope>NUCLEOTIDE SEQUENCE [LARGE SCALE GENOMIC DNA]</scope>
    <source>
        <strain evidence="2">Type strain: CIP110231</strain>
        <strain evidence="4">type strain: CIP110231</strain>
    </source>
</reference>
<evidence type="ECO:0000313" key="2">
    <source>
        <dbReference type="EMBL" id="CNE60390.1"/>
    </source>
</evidence>
<dbReference type="SUPFAM" id="SSF48452">
    <property type="entry name" value="TPR-like"/>
    <property type="match status" value="1"/>
</dbReference>
<dbReference type="Proteomes" id="UP000040578">
    <property type="component" value="Unassembled WGS sequence"/>
</dbReference>
<accession>A0AAW7K8Q2</accession>
<name>A0AAW7K8Q2_9GAMM</name>